<dbReference type="EMBL" id="CP001337">
    <property type="protein sequence ID" value="ACL23866.1"/>
    <property type="molecule type" value="Genomic_DNA"/>
</dbReference>
<feature type="domain" description="GFO/IDH/MocA-like oxidoreductase" evidence="3">
    <location>
        <begin position="169"/>
        <end position="303"/>
    </location>
</feature>
<dbReference type="eggNOG" id="COG0673">
    <property type="taxonomic scope" value="Bacteria"/>
</dbReference>
<dbReference type="Gene3D" id="3.30.360.10">
    <property type="entry name" value="Dihydrodipicolinate Reductase, domain 2"/>
    <property type="match status" value="1"/>
</dbReference>
<dbReference type="HOGENOM" id="CLU_023194_17_2_0"/>
<dbReference type="Gene3D" id="3.40.50.720">
    <property type="entry name" value="NAD(P)-binding Rossmann-like Domain"/>
    <property type="match status" value="1"/>
</dbReference>
<gene>
    <name evidence="4" type="ordered locus">Cagg_0948</name>
</gene>
<dbReference type="InterPro" id="IPR050463">
    <property type="entry name" value="Gfo/Idh/MocA_oxidrdct_glycsds"/>
</dbReference>
<dbReference type="Pfam" id="PF01408">
    <property type="entry name" value="GFO_IDH_MocA"/>
    <property type="match status" value="1"/>
</dbReference>
<evidence type="ECO:0000256" key="1">
    <source>
        <dbReference type="ARBA" id="ARBA00023002"/>
    </source>
</evidence>
<dbReference type="Pfam" id="PF22725">
    <property type="entry name" value="GFO_IDH_MocA_C3"/>
    <property type="match status" value="1"/>
</dbReference>
<proteinExistence type="predicted"/>
<dbReference type="AlphaFoldDB" id="B8G6C9"/>
<dbReference type="SUPFAM" id="SSF51735">
    <property type="entry name" value="NAD(P)-binding Rossmann-fold domains"/>
    <property type="match status" value="1"/>
</dbReference>
<dbReference type="KEGG" id="cag:Cagg_0948"/>
<dbReference type="PANTHER" id="PTHR43818">
    <property type="entry name" value="BCDNA.GH03377"/>
    <property type="match status" value="1"/>
</dbReference>
<dbReference type="PANTHER" id="PTHR43818:SF11">
    <property type="entry name" value="BCDNA.GH03377"/>
    <property type="match status" value="1"/>
</dbReference>
<evidence type="ECO:0000259" key="2">
    <source>
        <dbReference type="Pfam" id="PF01408"/>
    </source>
</evidence>
<sequence>MPCPYGWRFLRQPPPRLCALCAFALTAFALPPFALIVLRSRLMIGIIGTGWGTRVQVPAFRAAGLTVTALAGSNSAKTARIAQELEVPFATANWREVLERDDVRLVSIVTPPYLHREMAEAALAAGKHVLCEKPTALNTAEAEAMMAAAQAHPSQLALIDHELRFLPAVQAARERVAAGDIGEVRAAEVRFIASSRADPQRQWDWWSDRAAGGGVLGAIGSHQIDLLRFILADEVKEAQGLVHTFIKQRPDAVGVLHAVTSDDYTTAILRLSRDTTATLTATVVARTNEPLIVTVYGSAGTLRFSDGRLFISTGDAFHDITPPHTVDLPASLIGEFPQGTVYLGHALRVALAGQREAITPAATFADGLAIQQALDAIRGVAS</sequence>
<keyword evidence="1" id="KW-0560">Oxidoreductase</keyword>
<accession>B8G6C9</accession>
<dbReference type="SUPFAM" id="SSF55347">
    <property type="entry name" value="Glyceraldehyde-3-phosphate dehydrogenase-like, C-terminal domain"/>
    <property type="match status" value="1"/>
</dbReference>
<dbReference type="Proteomes" id="UP000002508">
    <property type="component" value="Chromosome"/>
</dbReference>
<feature type="domain" description="Gfo/Idh/MocA-like oxidoreductase N-terminal" evidence="2">
    <location>
        <begin position="44"/>
        <end position="156"/>
    </location>
</feature>
<keyword evidence="5" id="KW-1185">Reference proteome</keyword>
<dbReference type="InterPro" id="IPR055170">
    <property type="entry name" value="GFO_IDH_MocA-like_dom"/>
</dbReference>
<dbReference type="InterPro" id="IPR036291">
    <property type="entry name" value="NAD(P)-bd_dom_sf"/>
</dbReference>
<dbReference type="STRING" id="326427.Cagg_0948"/>
<evidence type="ECO:0000313" key="5">
    <source>
        <dbReference type="Proteomes" id="UP000002508"/>
    </source>
</evidence>
<protein>
    <submittedName>
        <fullName evidence="4">Oxidoreductase domain protein</fullName>
    </submittedName>
</protein>
<dbReference type="GO" id="GO:0016491">
    <property type="term" value="F:oxidoreductase activity"/>
    <property type="evidence" value="ECO:0007669"/>
    <property type="project" value="UniProtKB-KW"/>
</dbReference>
<organism evidence="4 5">
    <name type="scientific">Chloroflexus aggregans (strain MD-66 / DSM 9485)</name>
    <dbReference type="NCBI Taxonomy" id="326427"/>
    <lineage>
        <taxon>Bacteria</taxon>
        <taxon>Bacillati</taxon>
        <taxon>Chloroflexota</taxon>
        <taxon>Chloroflexia</taxon>
        <taxon>Chloroflexales</taxon>
        <taxon>Chloroflexineae</taxon>
        <taxon>Chloroflexaceae</taxon>
        <taxon>Chloroflexus</taxon>
    </lineage>
</organism>
<reference evidence="4" key="1">
    <citation type="submission" date="2008-12" db="EMBL/GenBank/DDBJ databases">
        <title>Complete sequence of Chloroflexus aggregans DSM 9485.</title>
        <authorList>
            <consortium name="US DOE Joint Genome Institute"/>
            <person name="Lucas S."/>
            <person name="Copeland A."/>
            <person name="Lapidus A."/>
            <person name="Glavina del Rio T."/>
            <person name="Dalin E."/>
            <person name="Tice H."/>
            <person name="Pitluck S."/>
            <person name="Foster B."/>
            <person name="Larimer F."/>
            <person name="Land M."/>
            <person name="Hauser L."/>
            <person name="Kyrpides N."/>
            <person name="Mikhailova N."/>
            <person name="Bryant D."/>
            <person name="Richardson P."/>
        </authorList>
    </citation>
    <scope>NUCLEOTIDE SEQUENCE</scope>
    <source>
        <strain evidence="4">DSM 9485</strain>
    </source>
</reference>
<dbReference type="InterPro" id="IPR000683">
    <property type="entry name" value="Gfo/Idh/MocA-like_OxRdtase_N"/>
</dbReference>
<name>B8G6C9_CHLAD</name>
<evidence type="ECO:0000259" key="3">
    <source>
        <dbReference type="Pfam" id="PF22725"/>
    </source>
</evidence>
<evidence type="ECO:0000313" key="4">
    <source>
        <dbReference type="EMBL" id="ACL23866.1"/>
    </source>
</evidence>
<dbReference type="GO" id="GO:0000166">
    <property type="term" value="F:nucleotide binding"/>
    <property type="evidence" value="ECO:0007669"/>
    <property type="project" value="InterPro"/>
</dbReference>